<accession>A0AAP0JY07</accession>
<name>A0AAP0JY07_9MAGN</name>
<sequence>MFFIAMLCVHCNEVNSDLSTFAGDLVSILEDSIDSHPEWRTRLEDLLIVARECAVMSASDFWKRSMKLGNSDWQRYSSQVLVTCSGRSPVFVQSCPSSKKTMTKTRMLTRDQGTLIGRAERCFDMNPPLRALCKPTFQLISPSEKSVISNYKNMGSIKDVSHINED</sequence>
<gene>
    <name evidence="2" type="ORF">Syun_011666</name>
</gene>
<comment type="caution">
    <text evidence="2">The sequence shown here is derived from an EMBL/GenBank/DDBJ whole genome shotgun (WGS) entry which is preliminary data.</text>
</comment>
<dbReference type="EMBL" id="JBBNAF010000005">
    <property type="protein sequence ID" value="KAK9142266.1"/>
    <property type="molecule type" value="Genomic_DNA"/>
</dbReference>
<proteinExistence type="predicted"/>
<organism evidence="2 3">
    <name type="scientific">Stephania yunnanensis</name>
    <dbReference type="NCBI Taxonomy" id="152371"/>
    <lineage>
        <taxon>Eukaryota</taxon>
        <taxon>Viridiplantae</taxon>
        <taxon>Streptophyta</taxon>
        <taxon>Embryophyta</taxon>
        <taxon>Tracheophyta</taxon>
        <taxon>Spermatophyta</taxon>
        <taxon>Magnoliopsida</taxon>
        <taxon>Ranunculales</taxon>
        <taxon>Menispermaceae</taxon>
        <taxon>Menispermoideae</taxon>
        <taxon>Cissampelideae</taxon>
        <taxon>Stephania</taxon>
    </lineage>
</organism>
<reference evidence="2 3" key="1">
    <citation type="submission" date="2024-01" db="EMBL/GenBank/DDBJ databases">
        <title>Genome assemblies of Stephania.</title>
        <authorList>
            <person name="Yang L."/>
        </authorList>
    </citation>
    <scope>NUCLEOTIDE SEQUENCE [LARGE SCALE GENOMIC DNA]</scope>
    <source>
        <strain evidence="2">YNDBR</strain>
        <tissue evidence="2">Leaf</tissue>
    </source>
</reference>
<evidence type="ECO:0000313" key="3">
    <source>
        <dbReference type="Proteomes" id="UP001420932"/>
    </source>
</evidence>
<protein>
    <recommendedName>
        <fullName evidence="1">IREH1/IRE-like N-terminal domain-containing protein</fullName>
    </recommendedName>
</protein>
<keyword evidence="3" id="KW-1185">Reference proteome</keyword>
<evidence type="ECO:0000259" key="1">
    <source>
        <dbReference type="Pfam" id="PF26031"/>
    </source>
</evidence>
<dbReference type="AlphaFoldDB" id="A0AAP0JY07"/>
<evidence type="ECO:0000313" key="2">
    <source>
        <dbReference type="EMBL" id="KAK9142266.1"/>
    </source>
</evidence>
<feature type="domain" description="IREH1/IRE-like N-terminal" evidence="1">
    <location>
        <begin position="12"/>
        <end position="65"/>
    </location>
</feature>
<dbReference type="Proteomes" id="UP001420932">
    <property type="component" value="Unassembled WGS sequence"/>
</dbReference>
<dbReference type="InterPro" id="IPR058783">
    <property type="entry name" value="IREH1/IRE-like_N"/>
</dbReference>
<dbReference type="Pfam" id="PF26031">
    <property type="entry name" value="IREH1"/>
    <property type="match status" value="1"/>
</dbReference>